<keyword evidence="3" id="KW-1185">Reference proteome</keyword>
<feature type="domain" description="Ribbon-helix-helix" evidence="1">
    <location>
        <begin position="20"/>
        <end position="74"/>
    </location>
</feature>
<organism evidence="2 3">
    <name type="scientific">Pelagibius litoralis</name>
    <dbReference type="NCBI Taxonomy" id="374515"/>
    <lineage>
        <taxon>Bacteria</taxon>
        <taxon>Pseudomonadati</taxon>
        <taxon>Pseudomonadota</taxon>
        <taxon>Alphaproteobacteria</taxon>
        <taxon>Rhodospirillales</taxon>
        <taxon>Rhodovibrionaceae</taxon>
        <taxon>Pelagibius</taxon>
    </lineage>
</organism>
<evidence type="ECO:0000313" key="2">
    <source>
        <dbReference type="EMBL" id="NIA72017.1"/>
    </source>
</evidence>
<reference evidence="2" key="1">
    <citation type="submission" date="2020-03" db="EMBL/GenBank/DDBJ databases">
        <title>Genome of Pelagibius litoralis DSM 21314T.</title>
        <authorList>
            <person name="Wang G."/>
        </authorList>
    </citation>
    <scope>NUCLEOTIDE SEQUENCE</scope>
    <source>
        <strain evidence="2">DSM 21314</strain>
    </source>
</reference>
<sequence length="223" mass="25156">MQIPPPKTFGNQAPKPRIVQYRNKRYSVRLEPIYWQTLEVLAERQRLRLGRFVAELAERYDGPNFSSYLRVFCMLEGEQALARETLGPTHHGLLDVVTNCPNPGLILSRYRTVIAYNSAFGEWLGPADVAVIGAELTTLVQIRTRRSLSEVWQDLVNGREAKSEAKLLYVAPGRVNAAQATILALRSQTYQEFYAVMWLSLQAKRPSLSGNLPVPPSRASLDE</sequence>
<dbReference type="Gene3D" id="1.10.3990.20">
    <property type="entry name" value="protein bp1543"/>
    <property type="match status" value="1"/>
</dbReference>
<accession>A0A967F2W6</accession>
<evidence type="ECO:0000259" key="1">
    <source>
        <dbReference type="Pfam" id="PF13467"/>
    </source>
</evidence>
<name>A0A967F2W6_9PROT</name>
<dbReference type="Proteomes" id="UP000761264">
    <property type="component" value="Unassembled WGS sequence"/>
</dbReference>
<protein>
    <submittedName>
        <fullName evidence="2">Ribbon-helix-helix domain-containing protein</fullName>
    </submittedName>
</protein>
<gene>
    <name evidence="2" type="ORF">HBA54_25785</name>
</gene>
<proteinExistence type="predicted"/>
<dbReference type="RefSeq" id="WP_167230608.1">
    <property type="nucleotide sequence ID" value="NZ_JAAQPH010000030.1"/>
</dbReference>
<dbReference type="Pfam" id="PF13467">
    <property type="entry name" value="RHH_4"/>
    <property type="match status" value="1"/>
</dbReference>
<comment type="caution">
    <text evidence="2">The sequence shown here is derived from an EMBL/GenBank/DDBJ whole genome shotgun (WGS) entry which is preliminary data.</text>
</comment>
<dbReference type="InterPro" id="IPR038268">
    <property type="entry name" value="RHH_sf"/>
</dbReference>
<dbReference type="InterPro" id="IPR027373">
    <property type="entry name" value="RHH_dom"/>
</dbReference>
<dbReference type="EMBL" id="JAAQPH010000030">
    <property type="protein sequence ID" value="NIA72017.1"/>
    <property type="molecule type" value="Genomic_DNA"/>
</dbReference>
<dbReference type="AlphaFoldDB" id="A0A967F2W6"/>
<evidence type="ECO:0000313" key="3">
    <source>
        <dbReference type="Proteomes" id="UP000761264"/>
    </source>
</evidence>